<keyword evidence="3 6" id="KW-0812">Transmembrane</keyword>
<evidence type="ECO:0000256" key="1">
    <source>
        <dbReference type="ARBA" id="ARBA00004141"/>
    </source>
</evidence>
<dbReference type="InterPro" id="IPR002781">
    <property type="entry name" value="TM_pro_TauE-like"/>
</dbReference>
<dbReference type="Proteomes" id="UP000617951">
    <property type="component" value="Unassembled WGS sequence"/>
</dbReference>
<feature type="transmembrane region" description="Helical" evidence="6">
    <location>
        <begin position="7"/>
        <end position="33"/>
    </location>
</feature>
<comment type="subcellular location">
    <subcellularLocation>
        <location evidence="6">Cell membrane</location>
        <topology evidence="6">Multi-pass membrane protein</topology>
    </subcellularLocation>
    <subcellularLocation>
        <location evidence="1">Membrane</location>
        <topology evidence="1">Multi-pass membrane protein</topology>
    </subcellularLocation>
</comment>
<keyword evidence="5 6" id="KW-0472">Membrane</keyword>
<evidence type="ECO:0000313" key="8">
    <source>
        <dbReference type="Proteomes" id="UP000617951"/>
    </source>
</evidence>
<keyword evidence="6" id="KW-1003">Cell membrane</keyword>
<name>A0A926HVC6_9FIRM</name>
<dbReference type="AlphaFoldDB" id="A0A926HVC6"/>
<feature type="transmembrane region" description="Helical" evidence="6">
    <location>
        <begin position="69"/>
        <end position="88"/>
    </location>
</feature>
<comment type="similarity">
    <text evidence="2 6">Belongs to the 4-toluene sulfonate uptake permease (TSUP) (TC 2.A.102) family.</text>
</comment>
<dbReference type="PANTHER" id="PTHR43701:SF2">
    <property type="entry name" value="MEMBRANE TRANSPORTER PROTEIN YJNA-RELATED"/>
    <property type="match status" value="1"/>
</dbReference>
<keyword evidence="8" id="KW-1185">Reference proteome</keyword>
<proteinExistence type="inferred from homology"/>
<evidence type="ECO:0000256" key="2">
    <source>
        <dbReference type="ARBA" id="ARBA00009142"/>
    </source>
</evidence>
<dbReference type="EMBL" id="JACRSS010000001">
    <property type="protein sequence ID" value="MBC8537814.1"/>
    <property type="molecule type" value="Genomic_DNA"/>
</dbReference>
<dbReference type="GO" id="GO:0005886">
    <property type="term" value="C:plasma membrane"/>
    <property type="evidence" value="ECO:0007669"/>
    <property type="project" value="UniProtKB-SubCell"/>
</dbReference>
<reference evidence="7" key="1">
    <citation type="submission" date="2020-08" db="EMBL/GenBank/DDBJ databases">
        <title>Genome public.</title>
        <authorList>
            <person name="Liu C."/>
            <person name="Sun Q."/>
        </authorList>
    </citation>
    <scope>NUCLEOTIDE SEQUENCE</scope>
    <source>
        <strain evidence="7">NSJ-63</strain>
    </source>
</reference>
<feature type="transmembrane region" description="Helical" evidence="6">
    <location>
        <begin position="39"/>
        <end position="57"/>
    </location>
</feature>
<evidence type="ECO:0000313" key="7">
    <source>
        <dbReference type="EMBL" id="MBC8537814.1"/>
    </source>
</evidence>
<evidence type="ECO:0000256" key="6">
    <source>
        <dbReference type="RuleBase" id="RU363041"/>
    </source>
</evidence>
<organism evidence="7 8">
    <name type="scientific">Guopingia tenuis</name>
    <dbReference type="NCBI Taxonomy" id="2763656"/>
    <lineage>
        <taxon>Bacteria</taxon>
        <taxon>Bacillati</taxon>
        <taxon>Bacillota</taxon>
        <taxon>Clostridia</taxon>
        <taxon>Christensenellales</taxon>
        <taxon>Christensenellaceae</taxon>
        <taxon>Guopingia</taxon>
    </lineage>
</organism>
<dbReference type="Pfam" id="PF01925">
    <property type="entry name" value="TauE"/>
    <property type="match status" value="1"/>
</dbReference>
<evidence type="ECO:0000256" key="3">
    <source>
        <dbReference type="ARBA" id="ARBA00022692"/>
    </source>
</evidence>
<dbReference type="RefSeq" id="WP_249279659.1">
    <property type="nucleotide sequence ID" value="NZ_JACRSS010000001.1"/>
</dbReference>
<sequence>MIWFAVAGFVFGIIGGMGMGGGIILIPVLTLFLGVNQHAAQGLNLLAFLPMAGFALAAHIKKKRVDFKLAIFLCISGLAGALLGAWVVGSMENDLLRKLFGGFLILLGGMRAVALIKNFIQKKKQKAK</sequence>
<feature type="transmembrane region" description="Helical" evidence="6">
    <location>
        <begin position="100"/>
        <end position="120"/>
    </location>
</feature>
<comment type="caution">
    <text evidence="7">The sequence shown here is derived from an EMBL/GenBank/DDBJ whole genome shotgun (WGS) entry which is preliminary data.</text>
</comment>
<evidence type="ECO:0000256" key="5">
    <source>
        <dbReference type="ARBA" id="ARBA00023136"/>
    </source>
</evidence>
<keyword evidence="4 6" id="KW-1133">Transmembrane helix</keyword>
<accession>A0A926HVC6</accession>
<dbReference type="PANTHER" id="PTHR43701">
    <property type="entry name" value="MEMBRANE TRANSPORTER PROTEIN MJ0441-RELATED"/>
    <property type="match status" value="1"/>
</dbReference>
<dbReference type="InterPro" id="IPR051598">
    <property type="entry name" value="TSUP/Inactive_protease-like"/>
</dbReference>
<evidence type="ECO:0000256" key="4">
    <source>
        <dbReference type="ARBA" id="ARBA00022989"/>
    </source>
</evidence>
<protein>
    <recommendedName>
        <fullName evidence="6">Probable membrane transporter protein</fullName>
    </recommendedName>
</protein>
<gene>
    <name evidence="7" type="ORF">H8693_02555</name>
</gene>